<reference evidence="1 3" key="1">
    <citation type="submission" date="2021-03" db="EMBL/GenBank/DDBJ databases">
        <title>Draft genome and methylome analysis of Thiotrix fructosivoruns ATCC 49748.</title>
        <authorList>
            <person name="Fomenkov A."/>
            <person name="Grabovich M.Y."/>
            <person name="Roberts R.J."/>
        </authorList>
    </citation>
    <scope>NUCLEOTIDE SEQUENCE [LARGE SCALE GENOMIC DNA]</scope>
    <source>
        <strain evidence="1 3">ATCC 49748</strain>
        <plasmid evidence="1">pTfr153</plasmid>
    </source>
</reference>
<keyword evidence="3" id="KW-1185">Reference proteome</keyword>
<evidence type="ECO:0000313" key="2">
    <source>
        <dbReference type="EMBL" id="QTX13008.1"/>
    </source>
</evidence>
<evidence type="ECO:0000313" key="3">
    <source>
        <dbReference type="Proteomes" id="UP000664466"/>
    </source>
</evidence>
<name>A0A8B0SSL3_9GAMM</name>
<protein>
    <submittedName>
        <fullName evidence="2">Uncharacterized protein</fullName>
    </submittedName>
</protein>
<dbReference type="EMBL" id="JAFMPM010000004">
    <property type="protein sequence ID" value="MBO0611430.1"/>
    <property type="molecule type" value="Genomic_DNA"/>
</dbReference>
<organism evidence="2">
    <name type="scientific">Thiothrix fructosivorans</name>
    <dbReference type="NCBI Taxonomy" id="111770"/>
    <lineage>
        <taxon>Bacteria</taxon>
        <taxon>Pseudomonadati</taxon>
        <taxon>Pseudomonadota</taxon>
        <taxon>Gammaproteobacteria</taxon>
        <taxon>Thiotrichales</taxon>
        <taxon>Thiotrichaceae</taxon>
        <taxon>Thiothrix</taxon>
    </lineage>
</organism>
<dbReference type="EMBL" id="CP072750">
    <property type="protein sequence ID" value="QTX13008.1"/>
    <property type="molecule type" value="Genomic_DNA"/>
</dbReference>
<geneLocation type="plasmid" evidence="2">
    <name>pTfr153</name>
</geneLocation>
<proteinExistence type="predicted"/>
<dbReference type="RefSeq" id="WP_207249214.1">
    <property type="nucleotide sequence ID" value="NZ_CP072750.1"/>
</dbReference>
<sequence length="62" mass="7283">MKARTGFWINVGFRVEAETISKEELVRQLTEWAEEHHSLDGFRLENGEEPMLESVHFECDDC</sequence>
<accession>A0A8B0SSL3</accession>
<reference evidence="2" key="2">
    <citation type="submission" date="2021-04" db="EMBL/GenBank/DDBJ databases">
        <title>Complete Genome and methylome analysis of Thiothrix fructosivorans ATCC 49748.</title>
        <authorList>
            <person name="Fomenkov A."/>
            <person name="Sun L."/>
            <person name="Vincze T."/>
            <person name="Grabovich M.Y."/>
            <person name="Roberts R.J."/>
        </authorList>
    </citation>
    <scope>NUCLEOTIDE SEQUENCE</scope>
    <source>
        <strain evidence="2">ATCC 49748</strain>
        <plasmid evidence="2">pTfr153</plasmid>
    </source>
</reference>
<dbReference type="Proteomes" id="UP000664466">
    <property type="component" value="Unassembled WGS sequence"/>
</dbReference>
<gene>
    <name evidence="1" type="ORF">J1836_00575</name>
    <name evidence="2" type="ORF">J1836_020845</name>
</gene>
<evidence type="ECO:0000313" key="1">
    <source>
        <dbReference type="EMBL" id="MBO0611430.1"/>
    </source>
</evidence>
<dbReference type="AlphaFoldDB" id="A0A8B0SSL3"/>
<keyword evidence="2" id="KW-0614">Plasmid</keyword>